<proteinExistence type="predicted"/>
<dbReference type="RefSeq" id="WP_222874136.1">
    <property type="nucleotide sequence ID" value="NZ_CP039704.1"/>
</dbReference>
<gene>
    <name evidence="1" type="ORF">E6W36_06265</name>
</gene>
<dbReference type="EMBL" id="CP039704">
    <property type="protein sequence ID" value="QCI79302.1"/>
    <property type="molecule type" value="Genomic_DNA"/>
</dbReference>
<evidence type="ECO:0000313" key="1">
    <source>
        <dbReference type="EMBL" id="QCI79302.1"/>
    </source>
</evidence>
<name>A0A4D7CBX2_9SPHN</name>
<dbReference type="KEGG" id="hgn:E6W36_06265"/>
<dbReference type="AlphaFoldDB" id="A0A4D7CBX2"/>
<dbReference type="SUPFAM" id="SSF54909">
    <property type="entry name" value="Dimeric alpha+beta barrel"/>
    <property type="match status" value="1"/>
</dbReference>
<dbReference type="InterPro" id="IPR009874">
    <property type="entry name" value="DUF1428"/>
</dbReference>
<dbReference type="Proteomes" id="UP000298714">
    <property type="component" value="Chromosome"/>
</dbReference>
<dbReference type="InterPro" id="IPR011008">
    <property type="entry name" value="Dimeric_a/b-barrel"/>
</dbReference>
<organism evidence="1 2">
    <name type="scientific">Hankyongella ginsenosidimutans</name>
    <dbReference type="NCBI Taxonomy" id="1763828"/>
    <lineage>
        <taxon>Bacteria</taxon>
        <taxon>Pseudomonadati</taxon>
        <taxon>Pseudomonadota</taxon>
        <taxon>Alphaproteobacteria</taxon>
        <taxon>Sphingomonadales</taxon>
        <taxon>Sphingomonadaceae</taxon>
        <taxon>Hankyongella</taxon>
    </lineage>
</organism>
<dbReference type="PIRSF" id="PIRSF007028">
    <property type="entry name" value="UCP007028"/>
    <property type="match status" value="1"/>
</dbReference>
<dbReference type="Gene3D" id="3.30.70.100">
    <property type="match status" value="1"/>
</dbReference>
<protein>
    <submittedName>
        <fullName evidence="1">DUF1428 domain-containing protein</fullName>
    </submittedName>
</protein>
<accession>A0A4D7CBX2</accession>
<keyword evidence="2" id="KW-1185">Reference proteome</keyword>
<evidence type="ECO:0000313" key="2">
    <source>
        <dbReference type="Proteomes" id="UP000298714"/>
    </source>
</evidence>
<reference evidence="2" key="1">
    <citation type="submission" date="2019-04" db="EMBL/GenBank/DDBJ databases">
        <title>Complete genome sequence of Sphingomonas sp. W1-2-3.</title>
        <authorList>
            <person name="Im W.T."/>
        </authorList>
    </citation>
    <scope>NUCLEOTIDE SEQUENCE [LARGE SCALE GENOMIC DNA]</scope>
    <source>
        <strain evidence="2">W1-2-3</strain>
    </source>
</reference>
<dbReference type="Pfam" id="PF07237">
    <property type="entry name" value="DUF1428"/>
    <property type="match status" value="1"/>
</dbReference>
<sequence length="120" mass="13576">MAYVDGFVVPVPKDKRDEYAQKAAEVAQVWKDHGALQVVECFSDDVPHGKLTDFYRAVQAEEHEGVVFSWVIWPSKEARDAGNKKIMEDPRMQSTEDMPFDGKRLIWGGFQVISSTDTLA</sequence>